<evidence type="ECO:0008006" key="6">
    <source>
        <dbReference type="Google" id="ProtNLM"/>
    </source>
</evidence>
<evidence type="ECO:0000256" key="1">
    <source>
        <dbReference type="ARBA" id="ARBA00004442"/>
    </source>
</evidence>
<organism evidence="4 5">
    <name type="scientific">Calidithermus terrae</name>
    <dbReference type="NCBI Taxonomy" id="1408545"/>
    <lineage>
        <taxon>Bacteria</taxon>
        <taxon>Thermotogati</taxon>
        <taxon>Deinococcota</taxon>
        <taxon>Deinococci</taxon>
        <taxon>Thermales</taxon>
        <taxon>Thermaceae</taxon>
        <taxon>Calidithermus</taxon>
    </lineage>
</organism>
<sequence length="161" mass="17225">MNRRGLTLIEVMVALAVLGIALSAFMLLILGNMRQNVESGGRTEASQLLNYFGRRLVGADDEVMPDSASTYREWNYGTLTTNFPDLTSEGNFANPNLYRARITNEGTPTWAVSGGLNLSSLRAYRIQVCWRGAQGESCVEARTVGAAPVAGGAAAPLPGIN</sequence>
<keyword evidence="5" id="KW-1185">Reference proteome</keyword>
<dbReference type="AlphaFoldDB" id="A0A399EHV9"/>
<dbReference type="InterPro" id="IPR012902">
    <property type="entry name" value="N_methyl_site"/>
</dbReference>
<dbReference type="EMBL" id="QXDL01000113">
    <property type="protein sequence ID" value="RIH82659.1"/>
    <property type="molecule type" value="Genomic_DNA"/>
</dbReference>
<keyword evidence="3" id="KW-0472">Membrane</keyword>
<accession>A0A399EHV9</accession>
<dbReference type="PROSITE" id="PS00409">
    <property type="entry name" value="PROKAR_NTER_METHYL"/>
    <property type="match status" value="1"/>
</dbReference>
<evidence type="ECO:0000313" key="4">
    <source>
        <dbReference type="EMBL" id="RIH82659.1"/>
    </source>
</evidence>
<evidence type="ECO:0000313" key="5">
    <source>
        <dbReference type="Proteomes" id="UP000265715"/>
    </source>
</evidence>
<dbReference type="GO" id="GO:0009279">
    <property type="term" value="C:cell outer membrane"/>
    <property type="evidence" value="ECO:0007669"/>
    <property type="project" value="UniProtKB-SubCell"/>
</dbReference>
<dbReference type="NCBIfam" id="TIGR02532">
    <property type="entry name" value="IV_pilin_GFxxxE"/>
    <property type="match status" value="1"/>
</dbReference>
<evidence type="ECO:0000256" key="3">
    <source>
        <dbReference type="SAM" id="Phobius"/>
    </source>
</evidence>
<comment type="subcellular location">
    <subcellularLocation>
        <location evidence="1">Cell outer membrane</location>
    </subcellularLocation>
</comment>
<evidence type="ECO:0000256" key="2">
    <source>
        <dbReference type="ARBA" id="ARBA00023237"/>
    </source>
</evidence>
<proteinExistence type="predicted"/>
<comment type="caution">
    <text evidence="4">The sequence shown here is derived from an EMBL/GenBank/DDBJ whole genome shotgun (WGS) entry which is preliminary data.</text>
</comment>
<keyword evidence="3" id="KW-0812">Transmembrane</keyword>
<dbReference type="OrthoDB" id="25699at2"/>
<name>A0A399EHV9_9DEIN</name>
<reference evidence="4 5" key="1">
    <citation type="submission" date="2018-08" db="EMBL/GenBank/DDBJ databases">
        <title>Meiothermus terrae DSM 26712 genome sequencing project.</title>
        <authorList>
            <person name="Da Costa M.S."/>
            <person name="Albuquerque L."/>
            <person name="Raposo P."/>
            <person name="Froufe H.J.C."/>
            <person name="Barroso C.S."/>
            <person name="Egas C."/>
        </authorList>
    </citation>
    <scope>NUCLEOTIDE SEQUENCE [LARGE SCALE GENOMIC DNA]</scope>
    <source>
        <strain evidence="4 5">DSM 26712</strain>
    </source>
</reference>
<dbReference type="Proteomes" id="UP000265715">
    <property type="component" value="Unassembled WGS sequence"/>
</dbReference>
<keyword evidence="2" id="KW-0998">Cell outer membrane</keyword>
<protein>
    <recommendedName>
        <fullName evidence="6">Prepilin-type N-terminal cleavage/methylation domain-containing protein</fullName>
    </recommendedName>
</protein>
<gene>
    <name evidence="4" type="ORF">Mterra_02576</name>
</gene>
<dbReference type="RefSeq" id="WP_119315591.1">
    <property type="nucleotide sequence ID" value="NZ_QXDL01000113.1"/>
</dbReference>
<dbReference type="Pfam" id="PF07963">
    <property type="entry name" value="N_methyl"/>
    <property type="match status" value="1"/>
</dbReference>
<keyword evidence="3" id="KW-1133">Transmembrane helix</keyword>
<feature type="transmembrane region" description="Helical" evidence="3">
    <location>
        <begin position="6"/>
        <end position="30"/>
    </location>
</feature>